<name>A0A811MSP6_9POAL</name>
<accession>A0A811MSP6</accession>
<gene>
    <name evidence="3" type="ORF">NCGR_LOCUS7715</name>
</gene>
<dbReference type="Proteomes" id="UP000604825">
    <property type="component" value="Unassembled WGS sequence"/>
</dbReference>
<keyword evidence="2" id="KW-0472">Membrane</keyword>
<comment type="caution">
    <text evidence="3">The sequence shown here is derived from an EMBL/GenBank/DDBJ whole genome shotgun (WGS) entry which is preliminary data.</text>
</comment>
<reference evidence="3" key="1">
    <citation type="submission" date="2020-10" db="EMBL/GenBank/DDBJ databases">
        <authorList>
            <person name="Han B."/>
            <person name="Lu T."/>
            <person name="Zhao Q."/>
            <person name="Huang X."/>
            <person name="Zhao Y."/>
        </authorList>
    </citation>
    <scope>NUCLEOTIDE SEQUENCE</scope>
</reference>
<keyword evidence="2" id="KW-0812">Transmembrane</keyword>
<feature type="region of interest" description="Disordered" evidence="1">
    <location>
        <begin position="1"/>
        <end position="23"/>
    </location>
</feature>
<evidence type="ECO:0000256" key="2">
    <source>
        <dbReference type="SAM" id="Phobius"/>
    </source>
</evidence>
<protein>
    <submittedName>
        <fullName evidence="3">Uncharacterized protein</fullName>
    </submittedName>
</protein>
<sequence>MAGVTPLPRRPHRRCRPLQRRRSASPERLFLHSIRTEGFMTSDEELFHETDFFGPCHALMKCYFILIQSPATNSRRSVVLVRSFFNASLTAHTFLPFSSVCANFILLIANDLMFLYFQT</sequence>
<evidence type="ECO:0000313" key="4">
    <source>
        <dbReference type="Proteomes" id="UP000604825"/>
    </source>
</evidence>
<dbReference type="AlphaFoldDB" id="A0A811MSP6"/>
<evidence type="ECO:0000256" key="1">
    <source>
        <dbReference type="SAM" id="MobiDB-lite"/>
    </source>
</evidence>
<keyword evidence="4" id="KW-1185">Reference proteome</keyword>
<evidence type="ECO:0000313" key="3">
    <source>
        <dbReference type="EMBL" id="CAD6211820.1"/>
    </source>
</evidence>
<proteinExistence type="predicted"/>
<feature type="compositionally biased region" description="Basic residues" evidence="1">
    <location>
        <begin position="9"/>
        <end position="23"/>
    </location>
</feature>
<feature type="transmembrane region" description="Helical" evidence="2">
    <location>
        <begin position="94"/>
        <end position="117"/>
    </location>
</feature>
<keyword evidence="2" id="KW-1133">Transmembrane helix</keyword>
<dbReference type="EMBL" id="CAJGYO010000002">
    <property type="protein sequence ID" value="CAD6211820.1"/>
    <property type="molecule type" value="Genomic_DNA"/>
</dbReference>
<organism evidence="3 4">
    <name type="scientific">Miscanthus lutarioriparius</name>
    <dbReference type="NCBI Taxonomy" id="422564"/>
    <lineage>
        <taxon>Eukaryota</taxon>
        <taxon>Viridiplantae</taxon>
        <taxon>Streptophyta</taxon>
        <taxon>Embryophyta</taxon>
        <taxon>Tracheophyta</taxon>
        <taxon>Spermatophyta</taxon>
        <taxon>Magnoliopsida</taxon>
        <taxon>Liliopsida</taxon>
        <taxon>Poales</taxon>
        <taxon>Poaceae</taxon>
        <taxon>PACMAD clade</taxon>
        <taxon>Panicoideae</taxon>
        <taxon>Andropogonodae</taxon>
        <taxon>Andropogoneae</taxon>
        <taxon>Saccharinae</taxon>
        <taxon>Miscanthus</taxon>
    </lineage>
</organism>